<accession>A0A7K1FMS7</accession>
<feature type="compositionally biased region" description="Low complexity" evidence="1">
    <location>
        <begin position="1"/>
        <end position="39"/>
    </location>
</feature>
<dbReference type="Pfam" id="PF07510">
    <property type="entry name" value="GmrSD_C"/>
    <property type="match status" value="1"/>
</dbReference>
<gene>
    <name evidence="3" type="ORF">GIS00_15740</name>
</gene>
<feature type="region of interest" description="Disordered" evidence="1">
    <location>
        <begin position="1"/>
        <end position="67"/>
    </location>
</feature>
<dbReference type="AlphaFoldDB" id="A0A7K1FMS7"/>
<evidence type="ECO:0000313" key="4">
    <source>
        <dbReference type="Proteomes" id="UP000460221"/>
    </source>
</evidence>
<dbReference type="InterPro" id="IPR011089">
    <property type="entry name" value="GmrSD_C"/>
</dbReference>
<dbReference type="Proteomes" id="UP000460221">
    <property type="component" value="Unassembled WGS sequence"/>
</dbReference>
<sequence length="269" mass="27584">MTSTPTATAPPTTTRPGTGPTSATSTGSTTPGTPTAPTGPTVPTPTTPGPTQTGSGGPSPTVPPGAAITALGALPVKGRAPSTGYERELFGDAWTDDVEVDGGHNGCDTRNDILRRDLDPMVLKPGTQGCVAASGTLADPYTGTVIDFVRGPDSAEVQIDHVVALADAWQKGAQQLDPARRIDFANDPLNLLAVQGAANQSKGAGDAATWLPAQRGFRCEYVARQIAVKGRYDLWVTAAERDAMATILGDCPGQPLPSTTDTSVPVTVR</sequence>
<dbReference type="EMBL" id="WLYK01000006">
    <property type="protein sequence ID" value="MTD15390.1"/>
    <property type="molecule type" value="Genomic_DNA"/>
</dbReference>
<evidence type="ECO:0000256" key="1">
    <source>
        <dbReference type="SAM" id="MobiDB-lite"/>
    </source>
</evidence>
<feature type="domain" description="GmrSD restriction endonucleases C-terminal" evidence="2">
    <location>
        <begin position="108"/>
        <end position="246"/>
    </location>
</feature>
<keyword evidence="4" id="KW-1185">Reference proteome</keyword>
<dbReference type="PANTHER" id="PTHR24094">
    <property type="entry name" value="SECRETED PROTEIN"/>
    <property type="match status" value="1"/>
</dbReference>
<name>A0A7K1FMS7_9ACTN</name>
<organism evidence="3 4">
    <name type="scientific">Nakamurella alba</name>
    <dbReference type="NCBI Taxonomy" id="2665158"/>
    <lineage>
        <taxon>Bacteria</taxon>
        <taxon>Bacillati</taxon>
        <taxon>Actinomycetota</taxon>
        <taxon>Actinomycetes</taxon>
        <taxon>Nakamurellales</taxon>
        <taxon>Nakamurellaceae</taxon>
        <taxon>Nakamurella</taxon>
    </lineage>
</organism>
<evidence type="ECO:0000313" key="3">
    <source>
        <dbReference type="EMBL" id="MTD15390.1"/>
    </source>
</evidence>
<dbReference type="PANTHER" id="PTHR24094:SF15">
    <property type="entry name" value="AMP-DEPENDENT SYNTHETASE_LIGASE DOMAIN-CONTAINING PROTEIN-RELATED"/>
    <property type="match status" value="1"/>
</dbReference>
<comment type="caution">
    <text evidence="3">The sequence shown here is derived from an EMBL/GenBank/DDBJ whole genome shotgun (WGS) entry which is preliminary data.</text>
</comment>
<protein>
    <submittedName>
        <fullName evidence="3">DUF1524 domain-containing protein</fullName>
    </submittedName>
</protein>
<evidence type="ECO:0000259" key="2">
    <source>
        <dbReference type="Pfam" id="PF07510"/>
    </source>
</evidence>
<reference evidence="3 4" key="1">
    <citation type="submission" date="2019-11" db="EMBL/GenBank/DDBJ databases">
        <authorList>
            <person name="Jiang L.-Q."/>
        </authorList>
    </citation>
    <scope>NUCLEOTIDE SEQUENCE [LARGE SCALE GENOMIC DNA]</scope>
    <source>
        <strain evidence="3 4">YIM 132087</strain>
    </source>
</reference>
<proteinExistence type="predicted"/>